<dbReference type="InterPro" id="IPR011004">
    <property type="entry name" value="Trimer_LpxA-like_sf"/>
</dbReference>
<evidence type="ECO:0000256" key="2">
    <source>
        <dbReference type="ARBA" id="ARBA00022679"/>
    </source>
</evidence>
<gene>
    <name evidence="5" type="primary">vat_1</name>
    <name evidence="5" type="ORF">KEBURONENSIS_00077</name>
</gene>
<dbReference type="InterPro" id="IPR050179">
    <property type="entry name" value="Trans_hexapeptide_repeat"/>
</dbReference>
<name>A0A238HEE2_9NEIS</name>
<dbReference type="PANTHER" id="PTHR43300">
    <property type="entry name" value="ACETYLTRANSFERASE"/>
    <property type="match status" value="1"/>
</dbReference>
<sequence length="222" mass="24702">MSKRQYIKRADTTLEEVFAKGGRIAKSTYLAPTVRFEHPVDIADNSTIYGNVSIGQFSYLNVGCVVYSNVSIGRFCSIGRSVEIGLASHPMEYLSTHPFVTSNSLFTRYPEYSEIQRKKWQFHQSVSIGNDVWIGAKAMILNGVNVGDGAVIAAGAVVTKDVPPYAVVAGVPARVMRMRFDDKTIEQLLALKWWDLPLSELKKLPFDDIQQCIEVMKACTSK</sequence>
<proteinExistence type="inferred from homology"/>
<dbReference type="PROSITE" id="PS00101">
    <property type="entry name" value="HEXAPEP_TRANSFERASES"/>
    <property type="match status" value="1"/>
</dbReference>
<dbReference type="EMBL" id="FXUV01000001">
    <property type="protein sequence ID" value="SMQ11722.1"/>
    <property type="molecule type" value="Genomic_DNA"/>
</dbReference>
<dbReference type="EC" id="2.3.1.-" evidence="5"/>
<reference evidence="5" key="1">
    <citation type="submission" date="2017-05" db="EMBL/GenBank/DDBJ databases">
        <authorList>
            <person name="Song R."/>
            <person name="Chenine A.L."/>
            <person name="Ruprecht R.M."/>
        </authorList>
    </citation>
    <scope>NUCLEOTIDE SEQUENCE</scope>
    <source>
        <strain evidence="5">Kingella_eburonensis</strain>
    </source>
</reference>
<evidence type="ECO:0000313" key="7">
    <source>
        <dbReference type="Proteomes" id="UP000215450"/>
    </source>
</evidence>
<dbReference type="SUPFAM" id="SSF51161">
    <property type="entry name" value="Trimeric LpxA-like enzymes"/>
    <property type="match status" value="1"/>
</dbReference>
<dbReference type="InterPro" id="IPR001451">
    <property type="entry name" value="Hexapep"/>
</dbReference>
<dbReference type="AlphaFoldDB" id="A0A238HEE2"/>
<protein>
    <submittedName>
        <fullName evidence="5">Virginiamycin A acetyltransferase</fullName>
        <ecNumber evidence="5">2.3.1.-</ecNumber>
    </submittedName>
</protein>
<reference evidence="6 7" key="2">
    <citation type="submission" date="2017-06" db="EMBL/GenBank/DDBJ databases">
        <authorList>
            <person name="Kim H.J."/>
            <person name="Triplett B.A."/>
        </authorList>
    </citation>
    <scope>NUCLEOTIDE SEQUENCE [LARGE SCALE GENOMIC DNA]</scope>
    <source>
        <strain evidence="6">Kingella_eburonensis</strain>
    </source>
</reference>
<dbReference type="InterPro" id="IPR018357">
    <property type="entry name" value="Hexapep_transf_CS"/>
</dbReference>
<evidence type="ECO:0000256" key="3">
    <source>
        <dbReference type="ARBA" id="ARBA00022737"/>
    </source>
</evidence>
<keyword evidence="2 5" id="KW-0808">Transferase</keyword>
<keyword evidence="3" id="KW-0677">Repeat</keyword>
<dbReference type="STRING" id="1522312.GCA_900177895_02116"/>
<dbReference type="Gene3D" id="2.160.10.10">
    <property type="entry name" value="Hexapeptide repeat proteins"/>
    <property type="match status" value="1"/>
</dbReference>
<dbReference type="CDD" id="cd03349">
    <property type="entry name" value="LbH_XAT"/>
    <property type="match status" value="1"/>
</dbReference>
<dbReference type="EMBL" id="FXUV02000001">
    <property type="protein sequence ID" value="SNB51296.1"/>
    <property type="molecule type" value="Genomic_DNA"/>
</dbReference>
<dbReference type="OrthoDB" id="272049at2"/>
<organism evidence="5">
    <name type="scientific">Kingella negevensis</name>
    <dbReference type="NCBI Taxonomy" id="1522312"/>
    <lineage>
        <taxon>Bacteria</taxon>
        <taxon>Pseudomonadati</taxon>
        <taxon>Pseudomonadota</taxon>
        <taxon>Betaproteobacteria</taxon>
        <taxon>Neisseriales</taxon>
        <taxon>Neisseriaceae</taxon>
        <taxon>Kingella</taxon>
    </lineage>
</organism>
<comment type="similarity">
    <text evidence="1">Belongs to the transferase hexapeptide repeat family.</text>
</comment>
<dbReference type="PANTHER" id="PTHR43300:SF11">
    <property type="entry name" value="ACETYLTRANSFERASE RV3034C-RELATED"/>
    <property type="match status" value="1"/>
</dbReference>
<keyword evidence="7" id="KW-1185">Reference proteome</keyword>
<dbReference type="GO" id="GO:0016746">
    <property type="term" value="F:acyltransferase activity"/>
    <property type="evidence" value="ECO:0007669"/>
    <property type="project" value="UniProtKB-KW"/>
</dbReference>
<dbReference type="Proteomes" id="UP000215450">
    <property type="component" value="Unassembled WGS sequence"/>
</dbReference>
<evidence type="ECO:0000256" key="4">
    <source>
        <dbReference type="ARBA" id="ARBA00023315"/>
    </source>
</evidence>
<keyword evidence="4 5" id="KW-0012">Acyltransferase</keyword>
<dbReference type="RefSeq" id="WP_095061828.1">
    <property type="nucleotide sequence ID" value="NZ_FXUV02000001.1"/>
</dbReference>
<evidence type="ECO:0000256" key="1">
    <source>
        <dbReference type="ARBA" id="ARBA00007274"/>
    </source>
</evidence>
<accession>A0A238HEE2</accession>
<dbReference type="Pfam" id="PF14602">
    <property type="entry name" value="Hexapep_2"/>
    <property type="match status" value="1"/>
</dbReference>
<evidence type="ECO:0000313" key="6">
    <source>
        <dbReference type="EMBL" id="SNB51296.1"/>
    </source>
</evidence>
<evidence type="ECO:0000313" key="5">
    <source>
        <dbReference type="EMBL" id="SMQ11722.1"/>
    </source>
</evidence>